<feature type="compositionally biased region" description="Polar residues" evidence="1">
    <location>
        <begin position="147"/>
        <end position="159"/>
    </location>
</feature>
<sequence length="231" mass="25493">MPTSSKKVQLEAARFETLRTRLQILTEEQLQEEANDLELNTEGPRERLLDRILDHYVRNTNLMEARVPEQSGDPPLIQIAATPEGSQASTQPVISGDMAQILLGIHQQIQAQSKLMEQLTRLMAQSPGTHQVGPPTENPPQGETLLSGRSGSPGYSQSRLGGGNTVKMISPQIPIFEGSEKDNIKKWLERVEYVGNLYEISENMLLLAATSCLAGNALDWYNRQATTVISS</sequence>
<evidence type="ECO:0000256" key="1">
    <source>
        <dbReference type="SAM" id="MobiDB-lite"/>
    </source>
</evidence>
<dbReference type="Proteomes" id="UP001497644">
    <property type="component" value="Chromosome 4"/>
</dbReference>
<gene>
    <name evidence="3" type="ORF">LPLAT_LOCUS8384</name>
</gene>
<protein>
    <recommendedName>
        <fullName evidence="2">SAP domain-containing protein</fullName>
    </recommendedName>
</protein>
<evidence type="ECO:0000313" key="3">
    <source>
        <dbReference type="EMBL" id="CAL1682461.1"/>
    </source>
</evidence>
<feature type="region of interest" description="Disordered" evidence="1">
    <location>
        <begin position="126"/>
        <end position="163"/>
    </location>
</feature>
<dbReference type="EMBL" id="OZ034827">
    <property type="protein sequence ID" value="CAL1682461.1"/>
    <property type="molecule type" value="Genomic_DNA"/>
</dbReference>
<keyword evidence="4" id="KW-1185">Reference proteome</keyword>
<dbReference type="PROSITE" id="PS50800">
    <property type="entry name" value="SAP"/>
    <property type="match status" value="1"/>
</dbReference>
<name>A0AAV2NPZ2_9HYME</name>
<reference evidence="3" key="1">
    <citation type="submission" date="2024-04" db="EMBL/GenBank/DDBJ databases">
        <authorList>
            <consortium name="Molecular Ecology Group"/>
        </authorList>
    </citation>
    <scope>NUCLEOTIDE SEQUENCE</scope>
</reference>
<feature type="domain" description="SAP" evidence="2">
    <location>
        <begin position="22"/>
        <end position="56"/>
    </location>
</feature>
<dbReference type="AlphaFoldDB" id="A0AAV2NPZ2"/>
<dbReference type="InterPro" id="IPR003034">
    <property type="entry name" value="SAP_dom"/>
</dbReference>
<proteinExistence type="predicted"/>
<organism evidence="3 4">
    <name type="scientific">Lasius platythorax</name>
    <dbReference type="NCBI Taxonomy" id="488582"/>
    <lineage>
        <taxon>Eukaryota</taxon>
        <taxon>Metazoa</taxon>
        <taxon>Ecdysozoa</taxon>
        <taxon>Arthropoda</taxon>
        <taxon>Hexapoda</taxon>
        <taxon>Insecta</taxon>
        <taxon>Pterygota</taxon>
        <taxon>Neoptera</taxon>
        <taxon>Endopterygota</taxon>
        <taxon>Hymenoptera</taxon>
        <taxon>Apocrita</taxon>
        <taxon>Aculeata</taxon>
        <taxon>Formicoidea</taxon>
        <taxon>Formicidae</taxon>
        <taxon>Formicinae</taxon>
        <taxon>Lasius</taxon>
        <taxon>Lasius</taxon>
    </lineage>
</organism>
<evidence type="ECO:0000313" key="4">
    <source>
        <dbReference type="Proteomes" id="UP001497644"/>
    </source>
</evidence>
<evidence type="ECO:0000259" key="2">
    <source>
        <dbReference type="PROSITE" id="PS50800"/>
    </source>
</evidence>
<accession>A0AAV2NPZ2</accession>